<dbReference type="EMBL" id="LAZR01010047">
    <property type="protein sequence ID" value="KKM69116.1"/>
    <property type="molecule type" value="Genomic_DNA"/>
</dbReference>
<comment type="caution">
    <text evidence="1">The sequence shown here is derived from an EMBL/GenBank/DDBJ whole genome shotgun (WGS) entry which is preliminary data.</text>
</comment>
<organism evidence="1">
    <name type="scientific">marine sediment metagenome</name>
    <dbReference type="NCBI Taxonomy" id="412755"/>
    <lineage>
        <taxon>unclassified sequences</taxon>
        <taxon>metagenomes</taxon>
        <taxon>ecological metagenomes</taxon>
    </lineage>
</organism>
<accession>A0A0F9K384</accession>
<sequence>MCDREDCPARGHPAAFSMQWKGDVTSPDFNPATDLYKDGYHALPGGRWAKKQKNTAGSRQIKPILSPEQAQSIAQEFEEEYKTLSKPRPLYLSWLWEKTTNHRANQLFVDAVANPLTGERTKANLAGSEYAEVKPKQQIEMMSKTEGKADALALIVAALEAMPYVIPSVDKDLVTALKDSIVDAEPN</sequence>
<dbReference type="AlphaFoldDB" id="A0A0F9K384"/>
<name>A0A0F9K384_9ZZZZ</name>
<evidence type="ECO:0000313" key="1">
    <source>
        <dbReference type="EMBL" id="KKM69116.1"/>
    </source>
</evidence>
<gene>
    <name evidence="1" type="ORF">LCGC14_1454120</name>
</gene>
<protein>
    <submittedName>
        <fullName evidence="1">Uncharacterized protein</fullName>
    </submittedName>
</protein>
<reference evidence="1" key="1">
    <citation type="journal article" date="2015" name="Nature">
        <title>Complex archaea that bridge the gap between prokaryotes and eukaryotes.</title>
        <authorList>
            <person name="Spang A."/>
            <person name="Saw J.H."/>
            <person name="Jorgensen S.L."/>
            <person name="Zaremba-Niedzwiedzka K."/>
            <person name="Martijn J."/>
            <person name="Lind A.E."/>
            <person name="van Eijk R."/>
            <person name="Schleper C."/>
            <person name="Guy L."/>
            <person name="Ettema T.J."/>
        </authorList>
    </citation>
    <scope>NUCLEOTIDE SEQUENCE</scope>
</reference>
<proteinExistence type="predicted"/>